<evidence type="ECO:0000313" key="2">
    <source>
        <dbReference type="EMBL" id="VDK48967.1"/>
    </source>
</evidence>
<sequence length="198" mass="22195">MEGTEFKEFVHIRPKPGDWVNVSRRVLSPVEQACRYLQKSFRDRKRHVLFAKDVAQLTCVILLAIFIADMLTTLCTRTQSGFTGTSERSYNLGIVIATFMVQITRPYSLLEAVRNAELYGIVGCISEPVNCALVYTIFVLLTLEFRTKAPGAQTIAQFVGRRFGKAAHILTITLSLLTGLYTLSLNVFGNPCFLLTFC</sequence>
<feature type="transmembrane region" description="Helical" evidence="1">
    <location>
        <begin position="166"/>
        <end position="188"/>
    </location>
</feature>
<proteinExistence type="predicted"/>
<reference evidence="4" key="1">
    <citation type="submission" date="2017-02" db="UniProtKB">
        <authorList>
            <consortium name="WormBaseParasite"/>
        </authorList>
    </citation>
    <scope>IDENTIFICATION</scope>
</reference>
<evidence type="ECO:0000313" key="4">
    <source>
        <dbReference type="WBParaSite" id="TASK_0001013001-mRNA-1"/>
    </source>
</evidence>
<dbReference type="EMBL" id="UYRS01020485">
    <property type="protein sequence ID" value="VDK48967.1"/>
    <property type="molecule type" value="Genomic_DNA"/>
</dbReference>
<evidence type="ECO:0000313" key="3">
    <source>
        <dbReference type="Proteomes" id="UP000282613"/>
    </source>
</evidence>
<dbReference type="WBParaSite" id="TASK_0001013001-mRNA-1">
    <property type="protein sequence ID" value="TASK_0001013001-mRNA-1"/>
    <property type="gene ID" value="TASK_0001013001"/>
</dbReference>
<evidence type="ECO:0000256" key="1">
    <source>
        <dbReference type="SAM" id="Phobius"/>
    </source>
</evidence>
<organism evidence="4">
    <name type="scientific">Taenia asiatica</name>
    <name type="common">Asian tapeworm</name>
    <dbReference type="NCBI Taxonomy" id="60517"/>
    <lineage>
        <taxon>Eukaryota</taxon>
        <taxon>Metazoa</taxon>
        <taxon>Spiralia</taxon>
        <taxon>Lophotrochozoa</taxon>
        <taxon>Platyhelminthes</taxon>
        <taxon>Cestoda</taxon>
        <taxon>Eucestoda</taxon>
        <taxon>Cyclophyllidea</taxon>
        <taxon>Taeniidae</taxon>
        <taxon>Taenia</taxon>
    </lineage>
</organism>
<keyword evidence="3" id="KW-1185">Reference proteome</keyword>
<feature type="transmembrane region" description="Helical" evidence="1">
    <location>
        <begin position="88"/>
        <end position="107"/>
    </location>
</feature>
<gene>
    <name evidence="2" type="ORF">TASK_LOCUS10131</name>
</gene>
<keyword evidence="1" id="KW-1133">Transmembrane helix</keyword>
<keyword evidence="1" id="KW-0472">Membrane</keyword>
<dbReference type="Proteomes" id="UP000282613">
    <property type="component" value="Unassembled WGS sequence"/>
</dbReference>
<feature type="transmembrane region" description="Helical" evidence="1">
    <location>
        <begin position="119"/>
        <end position="145"/>
    </location>
</feature>
<name>A0A0R3WGY7_TAEAS</name>
<dbReference type="OrthoDB" id="6132759at2759"/>
<dbReference type="AlphaFoldDB" id="A0A0R3WGY7"/>
<reference evidence="2 3" key="2">
    <citation type="submission" date="2018-11" db="EMBL/GenBank/DDBJ databases">
        <authorList>
            <consortium name="Pathogen Informatics"/>
        </authorList>
    </citation>
    <scope>NUCLEOTIDE SEQUENCE [LARGE SCALE GENOMIC DNA]</scope>
</reference>
<feature type="transmembrane region" description="Helical" evidence="1">
    <location>
        <begin position="54"/>
        <end position="76"/>
    </location>
</feature>
<accession>A0A0R3WGY7</accession>
<keyword evidence="1" id="KW-0812">Transmembrane</keyword>
<protein>
    <submittedName>
        <fullName evidence="4">Protein RFT1 homolog</fullName>
    </submittedName>
</protein>